<evidence type="ECO:0000256" key="6">
    <source>
        <dbReference type="ARBA" id="ARBA00022753"/>
    </source>
</evidence>
<evidence type="ECO:0000259" key="11">
    <source>
        <dbReference type="Pfam" id="PF18097"/>
    </source>
</evidence>
<comment type="subcellular location">
    <subcellularLocation>
        <location evidence="2">Cytoplasm</location>
    </subcellularLocation>
    <subcellularLocation>
        <location evidence="1">Endosome membrane</location>
        <topology evidence="1">Peripheral membrane protein</topology>
    </subcellularLocation>
</comment>
<dbReference type="Pfam" id="PF18097">
    <property type="entry name" value="Vta1_C"/>
    <property type="match status" value="1"/>
</dbReference>
<dbReference type="RefSeq" id="XP_024662825.1">
    <property type="nucleotide sequence ID" value="XM_024807057.1"/>
</dbReference>
<name>A0A2T0FD64_9ASCO</name>
<dbReference type="GO" id="GO:0005771">
    <property type="term" value="C:multivesicular body"/>
    <property type="evidence" value="ECO:0007669"/>
    <property type="project" value="TreeGrafter"/>
</dbReference>
<dbReference type="GO" id="GO:0015031">
    <property type="term" value="P:protein transport"/>
    <property type="evidence" value="ECO:0007669"/>
    <property type="project" value="UniProtKB-KW"/>
</dbReference>
<keyword evidence="5" id="KW-0963">Cytoplasm</keyword>
<dbReference type="InterPro" id="IPR023175">
    <property type="entry name" value="Vta1/CALS_N_sf"/>
</dbReference>
<protein>
    <submittedName>
        <fullName evidence="12">Vacuolar protein sorting-associated protein VTA1</fullName>
    </submittedName>
</protein>
<dbReference type="PANTHER" id="PTHR46009">
    <property type="entry name" value="VACUOLAR PROTEIN SORTING-ASSOCIATED PROTEIN VTA1 HOMOLOG"/>
    <property type="match status" value="1"/>
</dbReference>
<comment type="similarity">
    <text evidence="3">Belongs to the VTA1 family.</text>
</comment>
<dbReference type="Proteomes" id="UP000238350">
    <property type="component" value="Unassembled WGS sequence"/>
</dbReference>
<dbReference type="STRING" id="45607.A0A2T0FD64"/>
<keyword evidence="8" id="KW-0472">Membrane</keyword>
<evidence type="ECO:0000256" key="3">
    <source>
        <dbReference type="ARBA" id="ARBA00007895"/>
    </source>
</evidence>
<evidence type="ECO:0000256" key="1">
    <source>
        <dbReference type="ARBA" id="ARBA00004481"/>
    </source>
</evidence>
<dbReference type="PANTHER" id="PTHR46009:SF1">
    <property type="entry name" value="VACUOLAR PROTEIN SORTING-ASSOCIATED PROTEIN VTA1 HOMOLOG"/>
    <property type="match status" value="1"/>
</dbReference>
<keyword evidence="6" id="KW-0967">Endosome</keyword>
<comment type="caution">
    <text evidence="12">The sequence shown here is derived from an EMBL/GenBank/DDBJ whole genome shotgun (WGS) entry which is preliminary data.</text>
</comment>
<evidence type="ECO:0000313" key="13">
    <source>
        <dbReference type="Proteomes" id="UP000238350"/>
    </source>
</evidence>
<keyword evidence="4" id="KW-0813">Transport</keyword>
<dbReference type="EMBL" id="NDIQ01000001">
    <property type="protein sequence ID" value="PRT52879.1"/>
    <property type="molecule type" value="Genomic_DNA"/>
</dbReference>
<evidence type="ECO:0000256" key="2">
    <source>
        <dbReference type="ARBA" id="ARBA00004496"/>
    </source>
</evidence>
<dbReference type="InterPro" id="IPR039431">
    <property type="entry name" value="Vta1/CALS_N"/>
</dbReference>
<evidence type="ECO:0000256" key="5">
    <source>
        <dbReference type="ARBA" id="ARBA00022490"/>
    </source>
</evidence>
<dbReference type="InterPro" id="IPR044538">
    <property type="entry name" value="Vta1-like"/>
</dbReference>
<reference evidence="12 13" key="1">
    <citation type="submission" date="2017-04" db="EMBL/GenBank/DDBJ databases">
        <title>Genome sequencing of [Candida] sorbophila.</title>
        <authorList>
            <person name="Ahn J.O."/>
        </authorList>
    </citation>
    <scope>NUCLEOTIDE SEQUENCE [LARGE SCALE GENOMIC DNA]</scope>
    <source>
        <strain evidence="12 13">DS02</strain>
    </source>
</reference>
<evidence type="ECO:0000259" key="10">
    <source>
        <dbReference type="Pfam" id="PF04652"/>
    </source>
</evidence>
<proteinExistence type="inferred from homology"/>
<feature type="domain" description="Vta1/callose synthase N-terminal" evidence="10">
    <location>
        <begin position="15"/>
        <end position="162"/>
    </location>
</feature>
<evidence type="ECO:0000256" key="4">
    <source>
        <dbReference type="ARBA" id="ARBA00022448"/>
    </source>
</evidence>
<gene>
    <name evidence="12" type="ORF">B9G98_00499</name>
</gene>
<dbReference type="InterPro" id="IPR041212">
    <property type="entry name" value="Vta1_C"/>
</dbReference>
<dbReference type="OrthoDB" id="391137at2759"/>
<dbReference type="GeneID" id="36514248"/>
<dbReference type="Pfam" id="PF04652">
    <property type="entry name" value="Vta1"/>
    <property type="match status" value="1"/>
</dbReference>
<evidence type="ECO:0000313" key="12">
    <source>
        <dbReference type="EMBL" id="PRT52879.1"/>
    </source>
</evidence>
<evidence type="ECO:0000256" key="7">
    <source>
        <dbReference type="ARBA" id="ARBA00022927"/>
    </source>
</evidence>
<sequence length="342" mass="37330">MLTLMSVPGSVSFVKTTLLRAAELEQKDPIIAYFCKLYAVQQVLATKLHQSDEQVKQFATDLLGEIETAKESEALSKPEALEIISNDEVGKAYATNFASSIFERAAKAVDERRATKATAQTFLAAVNFFDLQQIWEEPDEAVKQQIKYAKFQAARILRALKEGRDPTQEEPQNQVEDQVEAKLEDGPQDEDSEPADSELQLPETPAENPISLPSTPATPPDVSLPAIPDAQPNDLGLPRTPGATPSVPFDYDAPPKKPDQTDFTQPQQAARSQAPAAPSAHPSKPAKHKAINMKSVMAEAATTTSAQKHAKYAISALNYDDIDTAVAELTKALEILRHFKAQ</sequence>
<accession>A0A2T0FD64</accession>
<feature type="compositionally biased region" description="Acidic residues" evidence="9">
    <location>
        <begin position="186"/>
        <end position="196"/>
    </location>
</feature>
<evidence type="ECO:0000256" key="9">
    <source>
        <dbReference type="SAM" id="MobiDB-lite"/>
    </source>
</evidence>
<dbReference type="GO" id="GO:0032511">
    <property type="term" value="P:late endosome to vacuole transport via multivesicular body sorting pathway"/>
    <property type="evidence" value="ECO:0007669"/>
    <property type="project" value="InterPro"/>
</dbReference>
<dbReference type="Gene3D" id="1.20.5.420">
    <property type="entry name" value="Immunoglobulin FC, subunit C"/>
    <property type="match status" value="1"/>
</dbReference>
<dbReference type="AlphaFoldDB" id="A0A2T0FD64"/>
<feature type="domain" description="Vta1 C-terminal" evidence="11">
    <location>
        <begin position="304"/>
        <end position="337"/>
    </location>
</feature>
<feature type="compositionally biased region" description="Low complexity" evidence="9">
    <location>
        <begin position="265"/>
        <end position="283"/>
    </location>
</feature>
<dbReference type="GO" id="GO:0010008">
    <property type="term" value="C:endosome membrane"/>
    <property type="evidence" value="ECO:0007669"/>
    <property type="project" value="UniProtKB-SubCell"/>
</dbReference>
<keyword evidence="13" id="KW-1185">Reference proteome</keyword>
<organism evidence="12 13">
    <name type="scientific">Wickerhamiella sorbophila</name>
    <dbReference type="NCBI Taxonomy" id="45607"/>
    <lineage>
        <taxon>Eukaryota</taxon>
        <taxon>Fungi</taxon>
        <taxon>Dikarya</taxon>
        <taxon>Ascomycota</taxon>
        <taxon>Saccharomycotina</taxon>
        <taxon>Dipodascomycetes</taxon>
        <taxon>Dipodascales</taxon>
        <taxon>Trichomonascaceae</taxon>
        <taxon>Wickerhamiella</taxon>
    </lineage>
</organism>
<dbReference type="Gene3D" id="1.25.40.270">
    <property type="entry name" value="Vacuolar protein sorting-associated protein vta1"/>
    <property type="match status" value="1"/>
</dbReference>
<evidence type="ECO:0000256" key="8">
    <source>
        <dbReference type="ARBA" id="ARBA00023136"/>
    </source>
</evidence>
<feature type="region of interest" description="Disordered" evidence="9">
    <location>
        <begin position="184"/>
        <end position="289"/>
    </location>
</feature>
<keyword evidence="7" id="KW-0653">Protein transport</keyword>